<gene>
    <name evidence="1" type="ORF">MSMAL_1052</name>
</gene>
<dbReference type="PATRIC" id="fig|1434114.4.peg.1306"/>
<accession>A0A0E3RLJ0</accession>
<proteinExistence type="predicted"/>
<dbReference type="HOGENOM" id="CLU_1763908_0_0_2"/>
<dbReference type="GeneID" id="24877237"/>
<dbReference type="EMBL" id="CP009513">
    <property type="protein sequence ID" value="AKB67595.1"/>
    <property type="molecule type" value="Genomic_DNA"/>
</dbReference>
<name>A0A0E3RLJ0_METMZ</name>
<reference evidence="1 2" key="1">
    <citation type="submission" date="2014-07" db="EMBL/GenBank/DDBJ databases">
        <title>Methanogenic archaea and the global carbon cycle.</title>
        <authorList>
            <person name="Henriksen J.R."/>
            <person name="Luke J."/>
            <person name="Reinhart S."/>
            <person name="Benedict M.N."/>
            <person name="Youngblut N.D."/>
            <person name="Metcalf M.E."/>
            <person name="Whitaker R.J."/>
            <person name="Metcalf W.W."/>
        </authorList>
    </citation>
    <scope>NUCLEOTIDE SEQUENCE [LARGE SCALE GENOMIC DNA]</scope>
    <source>
        <strain evidence="1 2">LYC</strain>
    </source>
</reference>
<organism evidence="1 2">
    <name type="scientific">Methanosarcina mazei LYC</name>
    <dbReference type="NCBI Taxonomy" id="1434114"/>
    <lineage>
        <taxon>Archaea</taxon>
        <taxon>Methanobacteriati</taxon>
        <taxon>Methanobacteriota</taxon>
        <taxon>Stenosarchaea group</taxon>
        <taxon>Methanomicrobia</taxon>
        <taxon>Methanosarcinales</taxon>
        <taxon>Methanosarcinaceae</taxon>
        <taxon>Methanosarcina</taxon>
    </lineage>
</organism>
<protein>
    <submittedName>
        <fullName evidence="1">Uncharacterized protein</fullName>
    </submittedName>
</protein>
<dbReference type="AlphaFoldDB" id="A0A0E3RLJ0"/>
<evidence type="ECO:0000313" key="2">
    <source>
        <dbReference type="Proteomes" id="UP000033063"/>
    </source>
</evidence>
<evidence type="ECO:0000313" key="1">
    <source>
        <dbReference type="EMBL" id="AKB67595.1"/>
    </source>
</evidence>
<dbReference type="RefSeq" id="WP_048040106.1">
    <property type="nucleotide sequence ID" value="NZ_CP009513.1"/>
</dbReference>
<sequence length="170" mass="19964">METTDRIYHEEPPEYFEEVKRRQETTKKLLHALLIQPETIESFKFLYGIEILPEVVEITRIDLEGSPDPEDGPDPVIGFDDEFESEFELGMYQHFEDNTDLEDEGELEDCEPEDFFFNGVAFRRYVLFVAKLNENSSYQIEYASELVNEHISLVIRPTEYSIDFTKPMSS</sequence>
<dbReference type="Proteomes" id="UP000033063">
    <property type="component" value="Chromosome"/>
</dbReference>